<sequence length="31" mass="3639">MNGEKLFLNQLDQNPIEDTITFFCSTQIHIQ</sequence>
<gene>
    <name evidence="1" type="ORF">SAMN05421780_101491</name>
</gene>
<keyword evidence="2" id="KW-1185">Reference proteome</keyword>
<reference evidence="1 2" key="1">
    <citation type="submission" date="2016-10" db="EMBL/GenBank/DDBJ databases">
        <authorList>
            <person name="de Groot N.N."/>
        </authorList>
    </citation>
    <scope>NUCLEOTIDE SEQUENCE [LARGE SCALE GENOMIC DNA]</scope>
    <source>
        <strain evidence="1 2">DSM 6793</strain>
    </source>
</reference>
<evidence type="ECO:0000313" key="2">
    <source>
        <dbReference type="Proteomes" id="UP000199514"/>
    </source>
</evidence>
<evidence type="ECO:0000313" key="1">
    <source>
        <dbReference type="EMBL" id="SFB78921.1"/>
    </source>
</evidence>
<dbReference type="Proteomes" id="UP000199514">
    <property type="component" value="Unassembled WGS sequence"/>
</dbReference>
<accession>A0A1I1DVL2</accession>
<dbReference type="EMBL" id="FOLE01000001">
    <property type="protein sequence ID" value="SFB78921.1"/>
    <property type="molecule type" value="Genomic_DNA"/>
</dbReference>
<organism evidence="1 2">
    <name type="scientific">Flexibacter flexilis DSM 6793</name>
    <dbReference type="NCBI Taxonomy" id="927664"/>
    <lineage>
        <taxon>Bacteria</taxon>
        <taxon>Pseudomonadati</taxon>
        <taxon>Bacteroidota</taxon>
        <taxon>Cytophagia</taxon>
        <taxon>Cytophagales</taxon>
        <taxon>Flexibacteraceae</taxon>
        <taxon>Flexibacter</taxon>
    </lineage>
</organism>
<protein>
    <submittedName>
        <fullName evidence="1">Uncharacterized protein</fullName>
    </submittedName>
</protein>
<name>A0A1I1DVL2_9BACT</name>
<dbReference type="AlphaFoldDB" id="A0A1I1DVL2"/>
<proteinExistence type="predicted"/>